<keyword evidence="7" id="KW-1133">Transmembrane helix</keyword>
<dbReference type="Gene3D" id="3.90.1480.20">
    <property type="entry name" value="Glycosyl transferase family 29"/>
    <property type="match status" value="1"/>
</dbReference>
<keyword evidence="6" id="KW-0735">Signal-anchor</keyword>
<evidence type="ECO:0000313" key="13">
    <source>
        <dbReference type="Proteomes" id="UP001515480"/>
    </source>
</evidence>
<dbReference type="Proteomes" id="UP001515480">
    <property type="component" value="Unassembled WGS sequence"/>
</dbReference>
<evidence type="ECO:0000256" key="7">
    <source>
        <dbReference type="ARBA" id="ARBA00022989"/>
    </source>
</evidence>
<evidence type="ECO:0000256" key="8">
    <source>
        <dbReference type="ARBA" id="ARBA00023034"/>
    </source>
</evidence>
<keyword evidence="5" id="KW-0812">Transmembrane</keyword>
<dbReference type="InterPro" id="IPR038578">
    <property type="entry name" value="GT29-like_sf"/>
</dbReference>
<feature type="region of interest" description="Disordered" evidence="11">
    <location>
        <begin position="609"/>
        <end position="640"/>
    </location>
</feature>
<proteinExistence type="inferred from homology"/>
<keyword evidence="4" id="KW-0808">Transferase</keyword>
<keyword evidence="8" id="KW-0333">Golgi apparatus</keyword>
<feature type="compositionally biased region" description="Polar residues" evidence="11">
    <location>
        <begin position="609"/>
        <end position="620"/>
    </location>
</feature>
<evidence type="ECO:0000256" key="1">
    <source>
        <dbReference type="ARBA" id="ARBA00004323"/>
    </source>
</evidence>
<comment type="similarity">
    <text evidence="2">Belongs to the glycosyltransferase 29 family.</text>
</comment>
<dbReference type="InterPro" id="IPR050943">
    <property type="entry name" value="Glycosyltr_29_Sialyltrsf"/>
</dbReference>
<dbReference type="Pfam" id="PF00777">
    <property type="entry name" value="Glyco_transf_29"/>
    <property type="match status" value="1"/>
</dbReference>
<gene>
    <name evidence="12" type="ORF">AB1Y20_019040</name>
</gene>
<dbReference type="GO" id="GO:0000139">
    <property type="term" value="C:Golgi membrane"/>
    <property type="evidence" value="ECO:0007669"/>
    <property type="project" value="UniProtKB-SubCell"/>
</dbReference>
<feature type="compositionally biased region" description="Basic and acidic residues" evidence="11">
    <location>
        <begin position="621"/>
        <end position="640"/>
    </location>
</feature>
<organism evidence="12 13">
    <name type="scientific">Prymnesium parvum</name>
    <name type="common">Toxic golden alga</name>
    <dbReference type="NCBI Taxonomy" id="97485"/>
    <lineage>
        <taxon>Eukaryota</taxon>
        <taxon>Haptista</taxon>
        <taxon>Haptophyta</taxon>
        <taxon>Prymnesiophyceae</taxon>
        <taxon>Prymnesiales</taxon>
        <taxon>Prymnesiaceae</taxon>
        <taxon>Prymnesium</taxon>
    </lineage>
</organism>
<evidence type="ECO:0000256" key="4">
    <source>
        <dbReference type="ARBA" id="ARBA00022679"/>
    </source>
</evidence>
<evidence type="ECO:0000256" key="2">
    <source>
        <dbReference type="ARBA" id="ARBA00006003"/>
    </source>
</evidence>
<sequence length="687" mass="76680">MVCSWQNRCCQQAVAKGLNLERHAPQCLSRLRSVQRRAKEQELLHVEQIGLHEDAPLRGAEALRLPPTTSWSSACSRTGRVKTLERVFPWRQLLTLLLSSSTPALRDMEVMMTAVSTRVQDDLAARHVLCDSASPCNVNFTLRSTDGDSDVKRIKMTICLPSSAEVRRSRICEAYGELWQQIGGALVDEGLDHATATDDRDEAGSNAGCTTFDLSAIGMWWLSLRKESPFLSSLKDGRLRKLIRSKPLPPFPILGVNASHRFHPLASVAGTLKPDDDAENYGKRRPKLHSVGPGAREAAADHKVRLSYVHDYRDFFAELLTKVNGSSTLPGAKQMHGQSHFAHLHTTEHQDPSARSLRKKQVRMQRAASATRRPMKSCAVVGSGHDVRCGSPKGAEIDAHDAVFRSNGAQVWYQPSSRRAQRHMIRRRASPAIAGTKTDFRVNCLFEDSALSAPNNDEECIVSYAWWKQAYQREQFSSTRHACCDDKIMSNYSIQSLRRHAQRGVRLKFMRGFESGERSLAALLDSSGGNAMIAAIALCERVDVYGYGLMSSNGRPSGDKLYTHFFDSEVGSCLPESRMQGIPHGGHLHYFATKVLANCGAGNGALSQVSPSVMTNNNSDDLQRKSHDEREDFAASTPERRTSSAQVASYWSRSRYCRVFRTWRKDRVRAELLLHVLHALGIVRWRQ</sequence>
<evidence type="ECO:0000256" key="9">
    <source>
        <dbReference type="ARBA" id="ARBA00023136"/>
    </source>
</evidence>
<evidence type="ECO:0000256" key="5">
    <source>
        <dbReference type="ARBA" id="ARBA00022692"/>
    </source>
</evidence>
<comment type="caution">
    <text evidence="12">The sequence shown here is derived from an EMBL/GenBank/DDBJ whole genome shotgun (WGS) entry which is preliminary data.</text>
</comment>
<keyword evidence="13" id="KW-1185">Reference proteome</keyword>
<evidence type="ECO:0000256" key="10">
    <source>
        <dbReference type="ARBA" id="ARBA00023180"/>
    </source>
</evidence>
<evidence type="ECO:0000313" key="12">
    <source>
        <dbReference type="EMBL" id="KAL1524131.1"/>
    </source>
</evidence>
<keyword evidence="10" id="KW-0325">Glycoprotein</keyword>
<dbReference type="GO" id="GO:0006491">
    <property type="term" value="P:N-glycan processing"/>
    <property type="evidence" value="ECO:0007669"/>
    <property type="project" value="TreeGrafter"/>
</dbReference>
<evidence type="ECO:0000256" key="11">
    <source>
        <dbReference type="SAM" id="MobiDB-lite"/>
    </source>
</evidence>
<name>A0AB34JU09_PRYPA</name>
<accession>A0AB34JU09</accession>
<dbReference type="GO" id="GO:0009311">
    <property type="term" value="P:oligosaccharide metabolic process"/>
    <property type="evidence" value="ECO:0007669"/>
    <property type="project" value="TreeGrafter"/>
</dbReference>
<keyword evidence="9" id="KW-0472">Membrane</keyword>
<comment type="subcellular location">
    <subcellularLocation>
        <location evidence="1">Golgi apparatus membrane</location>
        <topology evidence="1">Single-pass type II membrane protein</topology>
    </subcellularLocation>
</comment>
<dbReference type="EMBL" id="JBGBPQ010000005">
    <property type="protein sequence ID" value="KAL1524131.1"/>
    <property type="molecule type" value="Genomic_DNA"/>
</dbReference>
<dbReference type="PANTHER" id="PTHR11987">
    <property type="entry name" value="ALPHA-2,8-SIALYLTRANSFERASE"/>
    <property type="match status" value="1"/>
</dbReference>
<evidence type="ECO:0000256" key="6">
    <source>
        <dbReference type="ARBA" id="ARBA00022968"/>
    </source>
</evidence>
<dbReference type="PANTHER" id="PTHR11987:SF53">
    <property type="entry name" value="ALPHA-2,8-SIALYLTRANSFERASE 8F-LIKE"/>
    <property type="match status" value="1"/>
</dbReference>
<dbReference type="AlphaFoldDB" id="A0AB34JU09"/>
<protein>
    <submittedName>
        <fullName evidence="12">Uncharacterized protein</fullName>
    </submittedName>
</protein>
<reference evidence="12 13" key="1">
    <citation type="journal article" date="2024" name="Science">
        <title>Giant polyketide synthase enzymes in the biosynthesis of giant marine polyether toxins.</title>
        <authorList>
            <person name="Fallon T.R."/>
            <person name="Shende V.V."/>
            <person name="Wierzbicki I.H."/>
            <person name="Pendleton A.L."/>
            <person name="Watervoot N.F."/>
            <person name="Auber R.P."/>
            <person name="Gonzalez D.J."/>
            <person name="Wisecaver J.H."/>
            <person name="Moore B.S."/>
        </authorList>
    </citation>
    <scope>NUCLEOTIDE SEQUENCE [LARGE SCALE GENOMIC DNA]</scope>
    <source>
        <strain evidence="12 13">12B1</strain>
    </source>
</reference>
<dbReference type="GO" id="GO:0003828">
    <property type="term" value="F:alpha-N-acetylneuraminate alpha-2,8-sialyltransferase activity"/>
    <property type="evidence" value="ECO:0007669"/>
    <property type="project" value="TreeGrafter"/>
</dbReference>
<dbReference type="InterPro" id="IPR001675">
    <property type="entry name" value="Glyco_trans_29"/>
</dbReference>
<evidence type="ECO:0000256" key="3">
    <source>
        <dbReference type="ARBA" id="ARBA00022676"/>
    </source>
</evidence>
<keyword evidence="3" id="KW-0328">Glycosyltransferase</keyword>